<gene>
    <name evidence="1" type="ORF">FJW02_06410</name>
</gene>
<protein>
    <submittedName>
        <fullName evidence="1">Uncharacterized protein</fullName>
    </submittedName>
</protein>
<evidence type="ECO:0000313" key="2">
    <source>
        <dbReference type="Proteomes" id="UP000315469"/>
    </source>
</evidence>
<proteinExistence type="predicted"/>
<evidence type="ECO:0000313" key="1">
    <source>
        <dbReference type="EMBL" id="TPV38637.1"/>
    </source>
</evidence>
<sequence>MDKNAGSVFEQRKALARQRAHLRDEVRTKNAGSVFEQCNALARLRAHLRDEVRNRPGRACHGWRVLRLSDLTGFSALA</sequence>
<reference evidence="1 2" key="1">
    <citation type="submission" date="2019-06" db="EMBL/GenBank/DDBJ databases">
        <title>Taxogenomics and systematics of the genus Pantoea.</title>
        <authorList>
            <person name="Tambong J.T."/>
        </authorList>
    </citation>
    <scope>NUCLEOTIDE SEQUENCE [LARGE SCALE GENOMIC DNA]</scope>
    <source>
        <strain evidence="1 2">LMG 24197</strain>
    </source>
</reference>
<keyword evidence="2" id="KW-1185">Reference proteome</keyword>
<name>A0ABY2ZLK1_9GAMM</name>
<organism evidence="1 2">
    <name type="scientific">Pantoea eucalypti</name>
    <dbReference type="NCBI Taxonomy" id="470933"/>
    <lineage>
        <taxon>Bacteria</taxon>
        <taxon>Pseudomonadati</taxon>
        <taxon>Pseudomonadota</taxon>
        <taxon>Gammaproteobacteria</taxon>
        <taxon>Enterobacterales</taxon>
        <taxon>Erwiniaceae</taxon>
        <taxon>Pantoea</taxon>
    </lineage>
</organism>
<accession>A0ABY2ZLK1</accession>
<comment type="caution">
    <text evidence="1">The sequence shown here is derived from an EMBL/GenBank/DDBJ whole genome shotgun (WGS) entry which is preliminary data.</text>
</comment>
<dbReference type="Proteomes" id="UP000315469">
    <property type="component" value="Unassembled WGS sequence"/>
</dbReference>
<dbReference type="EMBL" id="VHJB01000050">
    <property type="protein sequence ID" value="TPV38637.1"/>
    <property type="molecule type" value="Genomic_DNA"/>
</dbReference>